<sequence length="115" mass="12376">MACKLISFVAAAAIVGFPSYGDAHPARSGWTYPRACCQGSEVGGDCERIPGASVRKGPHGFSIILHPGDHHLVTKDHMFQIPYGDEIPSGDSDFHICLHPTEDHMNCFFAPPDGV</sequence>
<gene>
    <name evidence="1" type="ORF">PZN02_002632</name>
</gene>
<protein>
    <submittedName>
        <fullName evidence="1">Uncharacterized protein</fullName>
    </submittedName>
</protein>
<dbReference type="Proteomes" id="UP001229355">
    <property type="component" value="Chromosome 1"/>
</dbReference>
<evidence type="ECO:0000313" key="1">
    <source>
        <dbReference type="EMBL" id="WEX86354.1"/>
    </source>
</evidence>
<reference evidence="1 2" key="1">
    <citation type="submission" date="2023-03" db="EMBL/GenBank/DDBJ databases">
        <authorList>
            <person name="Kaur S."/>
            <person name="Espinosa-Saiz D."/>
            <person name="Velazquez E."/>
            <person name="Menendez E."/>
            <person name="diCenzo G.C."/>
        </authorList>
    </citation>
    <scope>NUCLEOTIDE SEQUENCE [LARGE SCALE GENOMIC DNA]</scope>
    <source>
        <strain evidence="1 2">LMG 24692</strain>
    </source>
</reference>
<dbReference type="RefSeq" id="WP_280658424.1">
    <property type="nucleotide sequence ID" value="NZ_CP120373.1"/>
</dbReference>
<keyword evidence="2" id="KW-1185">Reference proteome</keyword>
<accession>A0ABY8D659</accession>
<proteinExistence type="predicted"/>
<dbReference type="EMBL" id="CP120373">
    <property type="protein sequence ID" value="WEX86354.1"/>
    <property type="molecule type" value="Genomic_DNA"/>
</dbReference>
<organism evidence="1 2">
    <name type="scientific">Sinorhizobium garamanticum</name>
    <dbReference type="NCBI Taxonomy" id="680247"/>
    <lineage>
        <taxon>Bacteria</taxon>
        <taxon>Pseudomonadati</taxon>
        <taxon>Pseudomonadota</taxon>
        <taxon>Alphaproteobacteria</taxon>
        <taxon>Hyphomicrobiales</taxon>
        <taxon>Rhizobiaceae</taxon>
        <taxon>Sinorhizobium/Ensifer group</taxon>
        <taxon>Sinorhizobium</taxon>
    </lineage>
</organism>
<name>A0ABY8D659_9HYPH</name>
<evidence type="ECO:0000313" key="2">
    <source>
        <dbReference type="Proteomes" id="UP001229355"/>
    </source>
</evidence>